<keyword evidence="7" id="KW-0862">Zinc</keyword>
<evidence type="ECO:0000256" key="4">
    <source>
        <dbReference type="ARBA" id="ARBA00022723"/>
    </source>
</evidence>
<evidence type="ECO:0000256" key="8">
    <source>
        <dbReference type="PROSITE-ProRule" id="PRU00175"/>
    </source>
</evidence>
<dbReference type="GO" id="GO:0061630">
    <property type="term" value="F:ubiquitin protein ligase activity"/>
    <property type="evidence" value="ECO:0007669"/>
    <property type="project" value="UniProtKB-EC"/>
</dbReference>
<dbReference type="SMART" id="SM00184">
    <property type="entry name" value="RING"/>
    <property type="match status" value="1"/>
</dbReference>
<dbReference type="RefSeq" id="XP_025419178.1">
    <property type="nucleotide sequence ID" value="XM_025563393.1"/>
</dbReference>
<feature type="region of interest" description="Disordered" evidence="9">
    <location>
        <begin position="1"/>
        <end position="46"/>
    </location>
</feature>
<dbReference type="EC" id="2.3.2.27" evidence="2"/>
<dbReference type="EMBL" id="GGMS01014181">
    <property type="protein sequence ID" value="MBY83384.1"/>
    <property type="molecule type" value="Transcribed_RNA"/>
</dbReference>
<gene>
    <name evidence="11" type="primary">RNF165</name>
    <name evidence="13 14" type="synonym">LOC112689609</name>
    <name evidence="11" type="ORF">g.19774</name>
</gene>
<keyword evidence="12" id="KW-1185">Reference proteome</keyword>
<keyword evidence="6" id="KW-0833">Ubl conjugation pathway</keyword>
<dbReference type="PANTHER" id="PTHR22937">
    <property type="entry name" value="E3 UBIQUITIN-PROTEIN LIGASE RNF165"/>
    <property type="match status" value="1"/>
</dbReference>
<organism evidence="11">
    <name type="scientific">Sipha flava</name>
    <name type="common">yellow sugarcane aphid</name>
    <dbReference type="NCBI Taxonomy" id="143950"/>
    <lineage>
        <taxon>Eukaryota</taxon>
        <taxon>Metazoa</taxon>
        <taxon>Ecdysozoa</taxon>
        <taxon>Arthropoda</taxon>
        <taxon>Hexapoda</taxon>
        <taxon>Insecta</taxon>
        <taxon>Pterygota</taxon>
        <taxon>Neoptera</taxon>
        <taxon>Paraneoptera</taxon>
        <taxon>Hemiptera</taxon>
        <taxon>Sternorrhyncha</taxon>
        <taxon>Aphidomorpha</taxon>
        <taxon>Aphidoidea</taxon>
        <taxon>Aphididae</taxon>
        <taxon>Sipha</taxon>
    </lineage>
</organism>
<reference evidence="13 14" key="2">
    <citation type="submission" date="2025-04" db="UniProtKB">
        <authorList>
            <consortium name="RefSeq"/>
        </authorList>
    </citation>
    <scope>IDENTIFICATION</scope>
    <source>
        <tissue evidence="13 14">Whole body</tissue>
    </source>
</reference>
<protein>
    <recommendedName>
        <fullName evidence="2">RING-type E3 ubiquitin transferase</fullName>
        <ecNumber evidence="2">2.3.2.27</ecNumber>
    </recommendedName>
</protein>
<evidence type="ECO:0000256" key="6">
    <source>
        <dbReference type="ARBA" id="ARBA00022786"/>
    </source>
</evidence>
<name>A0A2S2R0E3_9HEMI</name>
<evidence type="ECO:0000259" key="10">
    <source>
        <dbReference type="PROSITE" id="PS50089"/>
    </source>
</evidence>
<evidence type="ECO:0000256" key="2">
    <source>
        <dbReference type="ARBA" id="ARBA00012483"/>
    </source>
</evidence>
<evidence type="ECO:0000256" key="5">
    <source>
        <dbReference type="ARBA" id="ARBA00022771"/>
    </source>
</evidence>
<feature type="region of interest" description="Disordered" evidence="9">
    <location>
        <begin position="239"/>
        <end position="262"/>
    </location>
</feature>
<dbReference type="CDD" id="cd16474">
    <property type="entry name" value="RING-H2_RNF111-like"/>
    <property type="match status" value="1"/>
</dbReference>
<evidence type="ECO:0000313" key="11">
    <source>
        <dbReference type="EMBL" id="MBY83384.1"/>
    </source>
</evidence>
<evidence type="ECO:0000313" key="14">
    <source>
        <dbReference type="RefSeq" id="XP_025419179.1"/>
    </source>
</evidence>
<proteinExistence type="predicted"/>
<sequence length="754" mass="84621">MADQLNETSTTTSNHGDTWSSTTKIPADSDVPDNVPNGQETHSFADLLSTAFTATGPVPSPPADTESNMQLGNEMDYDPLFAEGSDLETEDTPQEFSPLNSDIWRYGNTLIETPWSVPRTDDSSSRTVNHPVPSTQSSEMGRKRSLLSGDNNLRMKTGKPDTNRPLTYPRHHQMSNRMYRPQRFGPDQMSSSAYTSINNQGNYKYTQRPHSQIHTTTAPSDHSIASSSNQTRMINPQTSSANEFPVYGTGTSQPIRYSSNDPRIRPEWTNVMDADDEDSGIELVTVNNYQQRNINQLPTGPPIVDLTQESEEIADPLMNHSGRTPQADISMGHTMYNRYPIIQPQRQYVGHSSLRSVPNYNQQFPPNPSPLYRNDVIFMDQPPQAPCVHSTHPPPGTPGWPPLCNQCHNTSRVVFGMGSHIHPAHHHHHGMMATHPIPPCVPSNVPLYHQRLWYNQHRIQEMQRRRMDMMNGSSVRSIRSIPPVSCMQGYQQPPQATPVHPSIQTIHTVLPSPQQPNVFSRPEVITSRRLGPTAVITLSPPTDGIEQVPPSSLQTEIVVQSGSSSDGSHPHIHHYYNYHPPGRMHHVRISIGAPSGTIVNATPGSTIPSQPNADIPQIPPQIGALPMLTRHLSYRLEDYLRLMEQRRIHMMNRGASKDTIEKNTFPHKYKRIKRSSDEMEDNTEKCTICLSDFEDTEDVRRLPCMHLFHIECIDQWLSSNKRCPICRVDIETKETKDAASGSPLSSENPFIVPT</sequence>
<accession>A0A2S2R0E3</accession>
<feature type="region of interest" description="Disordered" evidence="9">
    <location>
        <begin position="52"/>
        <end position="71"/>
    </location>
</feature>
<dbReference type="InterPro" id="IPR013083">
    <property type="entry name" value="Znf_RING/FYVE/PHD"/>
</dbReference>
<dbReference type="GO" id="GO:0008270">
    <property type="term" value="F:zinc ion binding"/>
    <property type="evidence" value="ECO:0007669"/>
    <property type="project" value="UniProtKB-KW"/>
</dbReference>
<evidence type="ECO:0000256" key="1">
    <source>
        <dbReference type="ARBA" id="ARBA00000900"/>
    </source>
</evidence>
<keyword evidence="3" id="KW-0808">Transferase</keyword>
<keyword evidence="4" id="KW-0479">Metal-binding</keyword>
<dbReference type="Pfam" id="PF13639">
    <property type="entry name" value="zf-RING_2"/>
    <property type="match status" value="1"/>
</dbReference>
<dbReference type="AlphaFoldDB" id="A0A2S2R0E3"/>
<evidence type="ECO:0000256" key="9">
    <source>
        <dbReference type="SAM" id="MobiDB-lite"/>
    </source>
</evidence>
<dbReference type="InterPro" id="IPR001841">
    <property type="entry name" value="Znf_RING"/>
</dbReference>
<evidence type="ECO:0000256" key="3">
    <source>
        <dbReference type="ARBA" id="ARBA00022679"/>
    </source>
</evidence>
<evidence type="ECO:0000256" key="7">
    <source>
        <dbReference type="ARBA" id="ARBA00022833"/>
    </source>
</evidence>
<evidence type="ECO:0000313" key="13">
    <source>
        <dbReference type="RefSeq" id="XP_025419178.1"/>
    </source>
</evidence>
<dbReference type="FunFam" id="3.30.40.10:FF:000388">
    <property type="entry name" value="Putative RING zinc finger domain superfamily protein"/>
    <property type="match status" value="1"/>
</dbReference>
<dbReference type="RefSeq" id="XP_025419179.1">
    <property type="nucleotide sequence ID" value="XM_025563394.1"/>
</dbReference>
<dbReference type="OrthoDB" id="9984778at2759"/>
<reference evidence="11" key="1">
    <citation type="submission" date="2018-04" db="EMBL/GenBank/DDBJ databases">
        <title>Transcriptome assembly of Sipha flava.</title>
        <authorList>
            <person name="Scully E.D."/>
            <person name="Geib S.M."/>
            <person name="Palmer N.A."/>
            <person name="Koch K."/>
            <person name="Bradshaw J."/>
            <person name="Heng-Moss T."/>
            <person name="Sarath G."/>
        </authorList>
    </citation>
    <scope>NUCLEOTIDE SEQUENCE</scope>
</reference>
<feature type="compositionally biased region" description="Polar residues" evidence="9">
    <location>
        <begin position="125"/>
        <end position="139"/>
    </location>
</feature>
<keyword evidence="5 8" id="KW-0863">Zinc-finger</keyword>
<feature type="domain" description="RING-type" evidence="10">
    <location>
        <begin position="686"/>
        <end position="727"/>
    </location>
</feature>
<dbReference type="SUPFAM" id="SSF57850">
    <property type="entry name" value="RING/U-box"/>
    <property type="match status" value="1"/>
</dbReference>
<feature type="compositionally biased region" description="Polar residues" evidence="9">
    <location>
        <begin position="249"/>
        <end position="261"/>
    </location>
</feature>
<dbReference type="Proteomes" id="UP000694846">
    <property type="component" value="Unplaced"/>
</dbReference>
<dbReference type="Gene3D" id="3.30.40.10">
    <property type="entry name" value="Zinc/RING finger domain, C3HC4 (zinc finger)"/>
    <property type="match status" value="1"/>
</dbReference>
<comment type="catalytic activity">
    <reaction evidence="1">
        <text>S-ubiquitinyl-[E2 ubiquitin-conjugating enzyme]-L-cysteine + [acceptor protein]-L-lysine = [E2 ubiquitin-conjugating enzyme]-L-cysteine + N(6)-ubiquitinyl-[acceptor protein]-L-lysine.</text>
        <dbReference type="EC" id="2.3.2.27"/>
    </reaction>
</comment>
<dbReference type="InterPro" id="IPR045191">
    <property type="entry name" value="MBR1/2-like"/>
</dbReference>
<dbReference type="PROSITE" id="PS50089">
    <property type="entry name" value="ZF_RING_2"/>
    <property type="match status" value="1"/>
</dbReference>
<feature type="region of interest" description="Disordered" evidence="9">
    <location>
        <begin position="116"/>
        <end position="169"/>
    </location>
</feature>
<dbReference type="GO" id="GO:0005634">
    <property type="term" value="C:nucleus"/>
    <property type="evidence" value="ECO:0007669"/>
    <property type="project" value="TreeGrafter"/>
</dbReference>
<dbReference type="PANTHER" id="PTHR22937:SF65">
    <property type="entry name" value="E3 UBIQUITIN-PROTEIN LIGASE ARK2C"/>
    <property type="match status" value="1"/>
</dbReference>
<evidence type="ECO:0000313" key="12">
    <source>
        <dbReference type="Proteomes" id="UP000694846"/>
    </source>
</evidence>
<feature type="compositionally biased region" description="Polar residues" evidence="9">
    <location>
        <begin position="1"/>
        <end position="24"/>
    </location>
</feature>